<dbReference type="RefSeq" id="WP_238239912.1">
    <property type="nucleotide sequence ID" value="NZ_BPQQ01000060.1"/>
</dbReference>
<comment type="caution">
    <text evidence="2">The sequence shown here is derived from an EMBL/GenBank/DDBJ whole genome shotgun (WGS) entry which is preliminary data.</text>
</comment>
<evidence type="ECO:0000313" key="2">
    <source>
        <dbReference type="EMBL" id="GJE02754.1"/>
    </source>
</evidence>
<dbReference type="EMBL" id="BPQQ01000060">
    <property type="protein sequence ID" value="GJE02754.1"/>
    <property type="molecule type" value="Genomic_DNA"/>
</dbReference>
<proteinExistence type="predicted"/>
<evidence type="ECO:0008006" key="4">
    <source>
        <dbReference type="Google" id="ProtNLM"/>
    </source>
</evidence>
<reference evidence="2" key="2">
    <citation type="submission" date="2021-08" db="EMBL/GenBank/DDBJ databases">
        <authorList>
            <person name="Tani A."/>
            <person name="Ola A."/>
            <person name="Ogura Y."/>
            <person name="Katsura K."/>
            <person name="Hayashi T."/>
        </authorList>
    </citation>
    <scope>NUCLEOTIDE SEQUENCE</scope>
    <source>
        <strain evidence="2">DSM 17168</strain>
    </source>
</reference>
<sequence length="161" mass="16193">MNRVLVHTAAALVLGGWLCAGAQAACVVVGDSIGVGVGLALKGVCTTSAKVGLGSSAVAARVMSGGHWTVASLGSNDFPRGIGAAQRAQSEARVMGALAAVAAKAGRRLILILPANAARAYVEPWAAAHGVQTVRFAAGRDGIHPRDYAALAREIRGRMGA</sequence>
<feature type="chain" id="PRO_5045716233" description="SGNH hydrolase-type esterase domain-containing protein" evidence="1">
    <location>
        <begin position="25"/>
        <end position="161"/>
    </location>
</feature>
<gene>
    <name evidence="2" type="ORF">GMJLKIPL_4703</name>
</gene>
<keyword evidence="1" id="KW-0732">Signal</keyword>
<dbReference type="Proteomes" id="UP001055153">
    <property type="component" value="Unassembled WGS sequence"/>
</dbReference>
<accession>A0ABQ4SLW5</accession>
<keyword evidence="3" id="KW-1185">Reference proteome</keyword>
<evidence type="ECO:0000256" key="1">
    <source>
        <dbReference type="SAM" id="SignalP"/>
    </source>
</evidence>
<organism evidence="2 3">
    <name type="scientific">Methylobacterium isbiliense</name>
    <dbReference type="NCBI Taxonomy" id="315478"/>
    <lineage>
        <taxon>Bacteria</taxon>
        <taxon>Pseudomonadati</taxon>
        <taxon>Pseudomonadota</taxon>
        <taxon>Alphaproteobacteria</taxon>
        <taxon>Hyphomicrobiales</taxon>
        <taxon>Methylobacteriaceae</taxon>
        <taxon>Methylobacterium</taxon>
    </lineage>
</organism>
<dbReference type="SUPFAM" id="SSF52266">
    <property type="entry name" value="SGNH hydrolase"/>
    <property type="match status" value="1"/>
</dbReference>
<feature type="signal peptide" evidence="1">
    <location>
        <begin position="1"/>
        <end position="24"/>
    </location>
</feature>
<evidence type="ECO:0000313" key="3">
    <source>
        <dbReference type="Proteomes" id="UP001055153"/>
    </source>
</evidence>
<name>A0ABQ4SLW5_9HYPH</name>
<reference evidence="2" key="1">
    <citation type="journal article" date="2021" name="Front. Microbiol.">
        <title>Comprehensive Comparative Genomics and Phenotyping of Methylobacterium Species.</title>
        <authorList>
            <person name="Alessa O."/>
            <person name="Ogura Y."/>
            <person name="Fujitani Y."/>
            <person name="Takami H."/>
            <person name="Hayashi T."/>
            <person name="Sahin N."/>
            <person name="Tani A."/>
        </authorList>
    </citation>
    <scope>NUCLEOTIDE SEQUENCE</scope>
    <source>
        <strain evidence="2">DSM 17168</strain>
    </source>
</reference>
<protein>
    <recommendedName>
        <fullName evidence="4">SGNH hydrolase-type esterase domain-containing protein</fullName>
    </recommendedName>
</protein>